<evidence type="ECO:0000313" key="2">
    <source>
        <dbReference type="EMBL" id="KAF2232101.1"/>
    </source>
</evidence>
<sequence>MKSCQMAYTELQAIYSGHPVYARYPSYAPPVEPLGTRRLPPPMEGPISSSGGRMIQPKPPGGSITFSPNLEEPARKKRGRPTNAEMARKAEEAAARGEPYPPPKRPRAGRADQPSPRTSMTTDVSQATAGSPTNPALALSTEKTLSTPTAPAAPGSEQFAESPSSKQKQSVQQQEGTMGVVGSPTPAAEPRETPSRITITSLDSPAISKPSIPVEGPGMAPLPSGSSREETQPATKPITTGPTLPESRND</sequence>
<dbReference type="OrthoDB" id="5371646at2759"/>
<dbReference type="AlphaFoldDB" id="A0A6A6H2K3"/>
<feature type="compositionally biased region" description="Polar residues" evidence="1">
    <location>
        <begin position="232"/>
        <end position="242"/>
    </location>
</feature>
<dbReference type="Proteomes" id="UP000800092">
    <property type="component" value="Unassembled WGS sequence"/>
</dbReference>
<feature type="compositionally biased region" description="Polar residues" evidence="1">
    <location>
        <begin position="115"/>
        <end position="134"/>
    </location>
</feature>
<gene>
    <name evidence="2" type="ORF">EV356DRAFT_260902</name>
</gene>
<dbReference type="EMBL" id="ML991819">
    <property type="protein sequence ID" value="KAF2232101.1"/>
    <property type="molecule type" value="Genomic_DNA"/>
</dbReference>
<evidence type="ECO:0000313" key="3">
    <source>
        <dbReference type="Proteomes" id="UP000800092"/>
    </source>
</evidence>
<proteinExistence type="predicted"/>
<name>A0A6A6H2K3_VIRVR</name>
<evidence type="ECO:0000256" key="1">
    <source>
        <dbReference type="SAM" id="MobiDB-lite"/>
    </source>
</evidence>
<accession>A0A6A6H2K3</accession>
<reference evidence="2" key="1">
    <citation type="journal article" date="2020" name="Stud. Mycol.">
        <title>101 Dothideomycetes genomes: a test case for predicting lifestyles and emergence of pathogens.</title>
        <authorList>
            <person name="Haridas S."/>
            <person name="Albert R."/>
            <person name="Binder M."/>
            <person name="Bloem J."/>
            <person name="Labutti K."/>
            <person name="Salamov A."/>
            <person name="Andreopoulos B."/>
            <person name="Baker S."/>
            <person name="Barry K."/>
            <person name="Bills G."/>
            <person name="Bluhm B."/>
            <person name="Cannon C."/>
            <person name="Castanera R."/>
            <person name="Culley D."/>
            <person name="Daum C."/>
            <person name="Ezra D."/>
            <person name="Gonzalez J."/>
            <person name="Henrissat B."/>
            <person name="Kuo A."/>
            <person name="Liang C."/>
            <person name="Lipzen A."/>
            <person name="Lutzoni F."/>
            <person name="Magnuson J."/>
            <person name="Mondo S."/>
            <person name="Nolan M."/>
            <person name="Ohm R."/>
            <person name="Pangilinan J."/>
            <person name="Park H.-J."/>
            <person name="Ramirez L."/>
            <person name="Alfaro M."/>
            <person name="Sun H."/>
            <person name="Tritt A."/>
            <person name="Yoshinaga Y."/>
            <person name="Zwiers L.-H."/>
            <person name="Turgeon B."/>
            <person name="Goodwin S."/>
            <person name="Spatafora J."/>
            <person name="Crous P."/>
            <person name="Grigoriev I."/>
        </authorList>
    </citation>
    <scope>NUCLEOTIDE SEQUENCE</scope>
    <source>
        <strain evidence="2">Tuck. ex Michener</strain>
    </source>
</reference>
<keyword evidence="3" id="KW-1185">Reference proteome</keyword>
<feature type="region of interest" description="Disordered" evidence="1">
    <location>
        <begin position="31"/>
        <end position="250"/>
    </location>
</feature>
<organism evidence="2 3">
    <name type="scientific">Viridothelium virens</name>
    <name type="common">Speckled blister lichen</name>
    <name type="synonym">Trypethelium virens</name>
    <dbReference type="NCBI Taxonomy" id="1048519"/>
    <lineage>
        <taxon>Eukaryota</taxon>
        <taxon>Fungi</taxon>
        <taxon>Dikarya</taxon>
        <taxon>Ascomycota</taxon>
        <taxon>Pezizomycotina</taxon>
        <taxon>Dothideomycetes</taxon>
        <taxon>Dothideomycetes incertae sedis</taxon>
        <taxon>Trypetheliales</taxon>
        <taxon>Trypetheliaceae</taxon>
        <taxon>Viridothelium</taxon>
    </lineage>
</organism>
<feature type="compositionally biased region" description="Low complexity" evidence="1">
    <location>
        <begin position="162"/>
        <end position="174"/>
    </location>
</feature>
<protein>
    <submittedName>
        <fullName evidence="2">Uncharacterized protein</fullName>
    </submittedName>
</protein>
<feature type="compositionally biased region" description="Basic and acidic residues" evidence="1">
    <location>
        <begin position="86"/>
        <end position="95"/>
    </location>
</feature>